<comment type="caution">
    <text evidence="2">The sequence shown here is derived from an EMBL/GenBank/DDBJ whole genome shotgun (WGS) entry which is preliminary data.</text>
</comment>
<dbReference type="EMBL" id="JARBHB010000005">
    <property type="protein sequence ID" value="KAJ8882654.1"/>
    <property type="molecule type" value="Genomic_DNA"/>
</dbReference>
<evidence type="ECO:0000313" key="2">
    <source>
        <dbReference type="EMBL" id="KAJ8882654.1"/>
    </source>
</evidence>
<sequence>MAMLLSAAHSPTWKQPKKHAKCCNIEKKIQTESYTEEETCMNINTATVRCSMAIGVGFSQLGEFFAALDMPFKKVANKEMEKAAKAEATLARECGDVDKEYFLLVTVVADCTWVKDPTRISTAAIVGYRTKNVLHLEVRNKYCAICDRKHRESNIPLHKCYKNWTGASTPMEADGTVVGFTKSVPLHAIKYARLIGDGDSSIHKKRIESLPYGPDFLFEKIECRNQILPNNTNGLRELSLNKNTGTVQQRSKIRQNILRLRSGITKSIQHRKPEGLPRNVSCEQLRKDILNCPYRVFGNHTHRSERGYFCNGPKPEESNEGPAIKETGIFTEIQSALNRVAHYTNCLIEDVDNNCVEQFNYLVAKTIGEKHINFSMSQSFQVMS</sequence>
<feature type="domain" description="Mutator-like transposase" evidence="1">
    <location>
        <begin position="23"/>
        <end position="310"/>
    </location>
</feature>
<keyword evidence="3" id="KW-1185">Reference proteome</keyword>
<dbReference type="InterPro" id="IPR049012">
    <property type="entry name" value="Mutator_transp_dom"/>
</dbReference>
<organism evidence="2 3">
    <name type="scientific">Dryococelus australis</name>
    <dbReference type="NCBI Taxonomy" id="614101"/>
    <lineage>
        <taxon>Eukaryota</taxon>
        <taxon>Metazoa</taxon>
        <taxon>Ecdysozoa</taxon>
        <taxon>Arthropoda</taxon>
        <taxon>Hexapoda</taxon>
        <taxon>Insecta</taxon>
        <taxon>Pterygota</taxon>
        <taxon>Neoptera</taxon>
        <taxon>Polyneoptera</taxon>
        <taxon>Phasmatodea</taxon>
        <taxon>Verophasmatodea</taxon>
        <taxon>Anareolatae</taxon>
        <taxon>Phasmatidae</taxon>
        <taxon>Eurycanthinae</taxon>
        <taxon>Dryococelus</taxon>
    </lineage>
</organism>
<gene>
    <name evidence="2" type="ORF">PR048_014466</name>
</gene>
<evidence type="ECO:0000313" key="3">
    <source>
        <dbReference type="Proteomes" id="UP001159363"/>
    </source>
</evidence>
<accession>A0ABQ9HEH3</accession>
<evidence type="ECO:0000259" key="1">
    <source>
        <dbReference type="Pfam" id="PF20700"/>
    </source>
</evidence>
<proteinExistence type="predicted"/>
<feature type="non-terminal residue" evidence="2">
    <location>
        <position position="384"/>
    </location>
</feature>
<protein>
    <recommendedName>
        <fullName evidence="1">Mutator-like transposase domain-containing protein</fullName>
    </recommendedName>
</protein>
<dbReference type="Pfam" id="PF20700">
    <property type="entry name" value="Mutator"/>
    <property type="match status" value="1"/>
</dbReference>
<name>A0ABQ9HEH3_9NEOP</name>
<reference evidence="2 3" key="1">
    <citation type="submission" date="2023-02" db="EMBL/GenBank/DDBJ databases">
        <title>LHISI_Scaffold_Assembly.</title>
        <authorList>
            <person name="Stuart O.P."/>
            <person name="Cleave R."/>
            <person name="Magrath M.J.L."/>
            <person name="Mikheyev A.S."/>
        </authorList>
    </citation>
    <scope>NUCLEOTIDE SEQUENCE [LARGE SCALE GENOMIC DNA]</scope>
    <source>
        <strain evidence="2">Daus_M_001</strain>
        <tissue evidence="2">Leg muscle</tissue>
    </source>
</reference>
<dbReference type="Proteomes" id="UP001159363">
    <property type="component" value="Chromosome 4"/>
</dbReference>